<dbReference type="AlphaFoldDB" id="A0A318LBV7"/>
<dbReference type="GO" id="GO:0016491">
    <property type="term" value="F:oxidoreductase activity"/>
    <property type="evidence" value="ECO:0007669"/>
    <property type="project" value="UniProtKB-KW"/>
</dbReference>
<gene>
    <name evidence="3" type="ORF">BA062_32000</name>
</gene>
<dbReference type="Gene3D" id="3.30.9.10">
    <property type="entry name" value="D-Amino Acid Oxidase, subunit A, domain 2"/>
    <property type="match status" value="1"/>
</dbReference>
<dbReference type="SUPFAM" id="SSF51905">
    <property type="entry name" value="FAD/NAD(P)-binding domain"/>
    <property type="match status" value="1"/>
</dbReference>
<evidence type="ECO:0000313" key="3">
    <source>
        <dbReference type="EMBL" id="PXY21534.1"/>
    </source>
</evidence>
<proteinExistence type="predicted"/>
<dbReference type="Proteomes" id="UP000247892">
    <property type="component" value="Unassembled WGS sequence"/>
</dbReference>
<evidence type="ECO:0000313" key="4">
    <source>
        <dbReference type="Proteomes" id="UP000247892"/>
    </source>
</evidence>
<reference evidence="3 4" key="1">
    <citation type="submission" date="2016-07" db="EMBL/GenBank/DDBJ databases">
        <title>Draft genome sequence of Prauserella sp. YIM 121212, isolated from alkaline soil.</title>
        <authorList>
            <person name="Ruckert C."/>
            <person name="Albersmeier A."/>
            <person name="Jiang C.-L."/>
            <person name="Jiang Y."/>
            <person name="Kalinowski J."/>
            <person name="Schneider O."/>
            <person name="Winkler A."/>
            <person name="Zotchev S.B."/>
        </authorList>
    </citation>
    <scope>NUCLEOTIDE SEQUENCE [LARGE SCALE GENOMIC DNA]</scope>
    <source>
        <strain evidence="3 4">YIM 121212</strain>
    </source>
</reference>
<dbReference type="PANTHER" id="PTHR13847">
    <property type="entry name" value="SARCOSINE DEHYDROGENASE-RELATED"/>
    <property type="match status" value="1"/>
</dbReference>
<accession>A0A318LBV7</accession>
<name>A0A318LBV7_9PSEU</name>
<dbReference type="Gene3D" id="3.50.50.60">
    <property type="entry name" value="FAD/NAD(P)-binding domain"/>
    <property type="match status" value="1"/>
</dbReference>
<dbReference type="InterPro" id="IPR036188">
    <property type="entry name" value="FAD/NAD-bd_sf"/>
</dbReference>
<protein>
    <recommendedName>
        <fullName evidence="2">FAD dependent oxidoreductase domain-containing protein</fullName>
    </recommendedName>
</protein>
<comment type="caution">
    <text evidence="3">The sequence shown here is derived from an EMBL/GenBank/DDBJ whole genome shotgun (WGS) entry which is preliminary data.</text>
</comment>
<organism evidence="3 4">
    <name type="scientific">Prauserella flavalba</name>
    <dbReference type="NCBI Taxonomy" id="1477506"/>
    <lineage>
        <taxon>Bacteria</taxon>
        <taxon>Bacillati</taxon>
        <taxon>Actinomycetota</taxon>
        <taxon>Actinomycetes</taxon>
        <taxon>Pseudonocardiales</taxon>
        <taxon>Pseudonocardiaceae</taxon>
        <taxon>Prauserella</taxon>
    </lineage>
</organism>
<evidence type="ECO:0000259" key="2">
    <source>
        <dbReference type="Pfam" id="PF01266"/>
    </source>
</evidence>
<dbReference type="RefSeq" id="WP_110342964.1">
    <property type="nucleotide sequence ID" value="NZ_JBHVKT010000007.1"/>
</dbReference>
<dbReference type="InterPro" id="IPR006076">
    <property type="entry name" value="FAD-dep_OxRdtase"/>
</dbReference>
<keyword evidence="1" id="KW-0560">Oxidoreductase</keyword>
<evidence type="ECO:0000256" key="1">
    <source>
        <dbReference type="ARBA" id="ARBA00023002"/>
    </source>
</evidence>
<dbReference type="Pfam" id="PF01266">
    <property type="entry name" value="DAO"/>
    <property type="match status" value="1"/>
</dbReference>
<dbReference type="PANTHER" id="PTHR13847:SF287">
    <property type="entry name" value="FAD-DEPENDENT OXIDOREDUCTASE DOMAIN-CONTAINING PROTEIN 1"/>
    <property type="match status" value="1"/>
</dbReference>
<dbReference type="EMBL" id="MASU01000015">
    <property type="protein sequence ID" value="PXY21534.1"/>
    <property type="molecule type" value="Genomic_DNA"/>
</dbReference>
<feature type="domain" description="FAD dependent oxidoreductase" evidence="2">
    <location>
        <begin position="5"/>
        <end position="359"/>
    </location>
</feature>
<dbReference type="OrthoDB" id="9806257at2"/>
<sequence length="391" mass="41546">MSEPRVVVIGAGIVGLSTAFELLRLGAEQVTVLEARHPGEGSSGRSVGMVETQYLDAADIEVRAFGHARFGALSREHGLSFVRGGYLRMAHDQADLDRFAESVARQAQFEIHDATVLLPRDIEARWPQLDVTDRAGALFGPSDGYVDGYECCTLLARLVREAGGDIVLNAELTAVESAPQGRVLVTEKGRFPADVVVNAAGGWAGRVGDLLDAPIPLAPQLHGAVAIELDGPMTPLLPFVMDYVPGSGTDGVYFRSERPDQLIAGLHTDEAIHRAVSPDVALGPVSHDFVERVSALMAQRMTDCDGFAVGRSWTGIYPMTPDHRPIVGTHPEAADVVCAAGAGGSGIQLSPAMARMAAEEIVNGKVTTFSSDTGWATARVCPSADRFERSH</sequence>
<keyword evidence="4" id="KW-1185">Reference proteome</keyword>
<dbReference type="GO" id="GO:0005737">
    <property type="term" value="C:cytoplasm"/>
    <property type="evidence" value="ECO:0007669"/>
    <property type="project" value="TreeGrafter"/>
</dbReference>